<feature type="domain" description="N-acetyltransferase" evidence="1">
    <location>
        <begin position="1"/>
        <end position="160"/>
    </location>
</feature>
<dbReference type="PROSITE" id="PS51186">
    <property type="entry name" value="GNAT"/>
    <property type="match status" value="1"/>
</dbReference>
<evidence type="ECO:0000313" key="2">
    <source>
        <dbReference type="EMBL" id="GIU45580.1"/>
    </source>
</evidence>
<dbReference type="SUPFAM" id="SSF55729">
    <property type="entry name" value="Acyl-CoA N-acyltransferases (Nat)"/>
    <property type="match status" value="1"/>
</dbReference>
<dbReference type="Gene3D" id="3.40.630.30">
    <property type="match status" value="1"/>
</dbReference>
<evidence type="ECO:0000259" key="1">
    <source>
        <dbReference type="PROSITE" id="PS51186"/>
    </source>
</evidence>
<dbReference type="EMBL" id="BPFB01000013">
    <property type="protein sequence ID" value="GIU45580.1"/>
    <property type="molecule type" value="Genomic_DNA"/>
</dbReference>
<dbReference type="CDD" id="cd04301">
    <property type="entry name" value="NAT_SF"/>
    <property type="match status" value="1"/>
</dbReference>
<sequence length="160" mass="17898">MIIRPIHTADWPVILQIQDECYPNIEPESQQALHSKVQLSPDSCYAIERNGQLIGYCLAHPWQLDQPPTLEQVVSQPSHCDTLYLHDIALSSKARGLGAGEQVFKRLIDNAKQHNVTSISLVAVGGAHTYWQRLGFKSRIIDKSLDGYPADACYMVYPLA</sequence>
<accession>A0ABQ4PDC2</accession>
<reference evidence="2 3" key="1">
    <citation type="submission" date="2021-05" db="EMBL/GenBank/DDBJ databases">
        <title>Molecular characterization for Shewanella algae harboring chromosomal blaOXA-55-like strains isolated from clinical and environment sample.</title>
        <authorList>
            <person name="Ohama Y."/>
            <person name="Aoki K."/>
            <person name="Harada S."/>
            <person name="Moriya K."/>
            <person name="Ishii Y."/>
            <person name="Tateda K."/>
        </authorList>
    </citation>
    <scope>NUCLEOTIDE SEQUENCE [LARGE SCALE GENOMIC DNA]</scope>
    <source>
        <strain evidence="2 3">LMG 23746</strain>
    </source>
</reference>
<evidence type="ECO:0000313" key="3">
    <source>
        <dbReference type="Proteomes" id="UP000761574"/>
    </source>
</evidence>
<comment type="caution">
    <text evidence="2">The sequence shown here is derived from an EMBL/GenBank/DDBJ whole genome shotgun (WGS) entry which is preliminary data.</text>
</comment>
<keyword evidence="3" id="KW-1185">Reference proteome</keyword>
<organism evidence="2 3">
    <name type="scientific">Shewanella algidipiscicola</name>
    <dbReference type="NCBI Taxonomy" id="614070"/>
    <lineage>
        <taxon>Bacteria</taxon>
        <taxon>Pseudomonadati</taxon>
        <taxon>Pseudomonadota</taxon>
        <taxon>Gammaproteobacteria</taxon>
        <taxon>Alteromonadales</taxon>
        <taxon>Shewanellaceae</taxon>
        <taxon>Shewanella</taxon>
    </lineage>
</organism>
<gene>
    <name evidence="2" type="ORF">TUM4630_14000</name>
</gene>
<protein>
    <submittedName>
        <fullName evidence="2">N-acetyltransferase</fullName>
    </submittedName>
</protein>
<dbReference type="Pfam" id="PF00583">
    <property type="entry name" value="Acetyltransf_1"/>
    <property type="match status" value="1"/>
</dbReference>
<dbReference type="InterPro" id="IPR000182">
    <property type="entry name" value="GNAT_dom"/>
</dbReference>
<dbReference type="InterPro" id="IPR016181">
    <property type="entry name" value="Acyl_CoA_acyltransferase"/>
</dbReference>
<dbReference type="Proteomes" id="UP000761574">
    <property type="component" value="Unassembled WGS sequence"/>
</dbReference>
<proteinExistence type="predicted"/>
<dbReference type="RefSeq" id="WP_119978428.1">
    <property type="nucleotide sequence ID" value="NZ_BPFB01000013.1"/>
</dbReference>
<name>A0ABQ4PDC2_9GAMM</name>